<organism evidence="16 17">
    <name type="scientific">Pristionchus pacificus</name>
    <name type="common">Parasitic nematode worm</name>
    <dbReference type="NCBI Taxonomy" id="54126"/>
    <lineage>
        <taxon>Eukaryota</taxon>
        <taxon>Metazoa</taxon>
        <taxon>Ecdysozoa</taxon>
        <taxon>Nematoda</taxon>
        <taxon>Chromadorea</taxon>
        <taxon>Rhabditida</taxon>
        <taxon>Rhabditina</taxon>
        <taxon>Diplogasteromorpha</taxon>
        <taxon>Diplogasteroidea</taxon>
        <taxon>Neodiplogasteridae</taxon>
        <taxon>Pristionchus</taxon>
    </lineage>
</organism>
<comment type="similarity">
    <text evidence="13">Belongs to the G-protein coupled receptor 1 family.</text>
</comment>
<evidence type="ECO:0000256" key="4">
    <source>
        <dbReference type="ARBA" id="ARBA00022989"/>
    </source>
</evidence>
<dbReference type="GO" id="GO:0007218">
    <property type="term" value="P:neuropeptide signaling pathway"/>
    <property type="evidence" value="ECO:0000318"/>
    <property type="project" value="GO_Central"/>
</dbReference>
<dbReference type="SUPFAM" id="SSF81321">
    <property type="entry name" value="Family A G protein-coupled receptor-like"/>
    <property type="match status" value="1"/>
</dbReference>
<evidence type="ECO:0000256" key="2">
    <source>
        <dbReference type="ARBA" id="ARBA00022475"/>
    </source>
</evidence>
<dbReference type="PRINTS" id="PR00237">
    <property type="entry name" value="GPCRRHODOPSN"/>
</dbReference>
<feature type="transmembrane region" description="Helical" evidence="15">
    <location>
        <begin position="182"/>
        <end position="204"/>
    </location>
</feature>
<dbReference type="Gene3D" id="1.20.1070.10">
    <property type="entry name" value="Rhodopsin 7-helix transmembrane proteins"/>
    <property type="match status" value="1"/>
</dbReference>
<keyword evidence="10" id="KW-0325">Glycoprotein</keyword>
<dbReference type="SMART" id="SM01381">
    <property type="entry name" value="7TM_GPCR_Srsx"/>
    <property type="match status" value="1"/>
</dbReference>
<evidence type="ECO:0000256" key="3">
    <source>
        <dbReference type="ARBA" id="ARBA00022692"/>
    </source>
</evidence>
<comment type="subcellular location">
    <subcellularLocation>
        <location evidence="1">Cell membrane</location>
        <topology evidence="1">Multi-pass membrane protein</topology>
    </subcellularLocation>
</comment>
<reference evidence="17" key="1">
    <citation type="journal article" date="2008" name="Nat. Genet.">
        <title>The Pristionchus pacificus genome provides a unique perspective on nematode lifestyle and parasitism.</title>
        <authorList>
            <person name="Dieterich C."/>
            <person name="Clifton S.W."/>
            <person name="Schuster L.N."/>
            <person name="Chinwalla A."/>
            <person name="Delehaunty K."/>
            <person name="Dinkelacker I."/>
            <person name="Fulton L."/>
            <person name="Fulton R."/>
            <person name="Godfrey J."/>
            <person name="Minx P."/>
            <person name="Mitreva M."/>
            <person name="Roeseler W."/>
            <person name="Tian H."/>
            <person name="Witte H."/>
            <person name="Yang S.P."/>
            <person name="Wilson R.K."/>
            <person name="Sommer R.J."/>
        </authorList>
    </citation>
    <scope>NUCLEOTIDE SEQUENCE [LARGE SCALE GENOMIC DNA]</scope>
    <source>
        <strain evidence="17">PS312</strain>
    </source>
</reference>
<keyword evidence="11 13" id="KW-0807">Transducer</keyword>
<feature type="compositionally biased region" description="Polar residues" evidence="14">
    <location>
        <begin position="527"/>
        <end position="549"/>
    </location>
</feature>
<feature type="compositionally biased region" description="Basic residues" evidence="14">
    <location>
        <begin position="553"/>
        <end position="564"/>
    </location>
</feature>
<feature type="transmembrane region" description="Helical" evidence="15">
    <location>
        <begin position="336"/>
        <end position="357"/>
    </location>
</feature>
<feature type="compositionally biased region" description="Polar residues" evidence="14">
    <location>
        <begin position="475"/>
        <end position="496"/>
    </location>
</feature>
<reference evidence="16" key="2">
    <citation type="submission" date="2022-06" db="UniProtKB">
        <authorList>
            <consortium name="EnsemblMetazoa"/>
        </authorList>
    </citation>
    <scope>IDENTIFICATION</scope>
    <source>
        <strain evidence="16">PS312</strain>
    </source>
</reference>
<dbReference type="GO" id="GO:0008188">
    <property type="term" value="F:neuropeptide receptor activity"/>
    <property type="evidence" value="ECO:0000318"/>
    <property type="project" value="GO_Central"/>
</dbReference>
<keyword evidence="12" id="KW-0449">Lipoprotein</keyword>
<dbReference type="InterPro" id="IPR009126">
    <property type="entry name" value="Cholcskin_rcpt"/>
</dbReference>
<accession>A0A8R1YM11</accession>
<keyword evidence="2" id="KW-1003">Cell membrane</keyword>
<name>A0A2A6BIE2_PRIPA</name>
<dbReference type="PANTHER" id="PTHR24238:SF75">
    <property type="entry name" value="CHOLECYSTOKININ-LIKE RECEPTOR AT 17D1-RELATED"/>
    <property type="match status" value="1"/>
</dbReference>
<evidence type="ECO:0000256" key="13">
    <source>
        <dbReference type="RuleBase" id="RU000688"/>
    </source>
</evidence>
<evidence type="ECO:0000256" key="10">
    <source>
        <dbReference type="ARBA" id="ARBA00023180"/>
    </source>
</evidence>
<dbReference type="PRINTS" id="PR01822">
    <property type="entry name" value="CCYSTOKININR"/>
</dbReference>
<keyword evidence="9 13" id="KW-0675">Receptor</keyword>
<dbReference type="CDD" id="cd14993">
    <property type="entry name" value="7tmA_CCKR-like"/>
    <property type="match status" value="1"/>
</dbReference>
<dbReference type="PROSITE" id="PS00237">
    <property type="entry name" value="G_PROTEIN_RECEP_F1_1"/>
    <property type="match status" value="1"/>
</dbReference>
<dbReference type="Pfam" id="PF00001">
    <property type="entry name" value="7tm_1"/>
    <property type="match status" value="1"/>
</dbReference>
<feature type="region of interest" description="Disordered" evidence="14">
    <location>
        <begin position="522"/>
        <end position="564"/>
    </location>
</feature>
<dbReference type="AlphaFoldDB" id="A0A2A6BIE2"/>
<accession>A0A2A6BIE2</accession>
<evidence type="ECO:0000313" key="17">
    <source>
        <dbReference type="Proteomes" id="UP000005239"/>
    </source>
</evidence>
<protein>
    <submittedName>
        <fullName evidence="16">Ckr-2</fullName>
    </submittedName>
</protein>
<keyword evidence="8" id="KW-1015">Disulfide bond</keyword>
<evidence type="ECO:0000256" key="12">
    <source>
        <dbReference type="ARBA" id="ARBA00023288"/>
    </source>
</evidence>
<dbReference type="PANTHER" id="PTHR24238">
    <property type="entry name" value="G-PROTEIN COUPLED RECEPTOR"/>
    <property type="match status" value="1"/>
</dbReference>
<feature type="transmembrane region" description="Helical" evidence="15">
    <location>
        <begin position="229"/>
        <end position="252"/>
    </location>
</feature>
<sequence>MDEPSTMGAVAETTASSTPFESPAATFTSTVATTIANALHKNASMEVINAADDGPTCRFHGTPENYLLCVCFFIIFALSMTGNSLVIAVIVKQRQMRSITNTYLLNLAISDLTLSAVCMPPTLHSMVMSCWMFGDFLCKVFAYLQPVVVAASAYTLAVIAFERYFAICSPLHSRIWQTRTHAYCMITLVWVIAIVSNLPISFLYKESMYDNNGGVTCTPVYPAGVMFSYQIYMTVVLLLIPLIVMTVLYGRVISTLRNGIRMDIAAVETCLTRENSLGLIMDPDGSSRKPSVAQKLSVKLSSTVRHSITSTTPALNGIRSTHTAKTAIAKQRVIRMLLVIVVVFFCCWTPSYIWWLLLMAGDTFQSFSVWNSNVNTVILIMTYISCCSNPITYCFMNKKFRTAMLSMFGHKRAIRSHFQKVYVPNHGGPSPYANEAPGKSLNSRGSLTEPGSVSTAATAHLCVYDNVPLLIRQQQQHRNSVSNASYRRPSCASNNNDDVRFSSARALSTSTGCQLRAAAHECEPLRRTSSSSHIGTLPNSKRNSITERPQSVRVHRKVLRKADS</sequence>
<evidence type="ECO:0000256" key="15">
    <source>
        <dbReference type="SAM" id="Phobius"/>
    </source>
</evidence>
<evidence type="ECO:0000256" key="8">
    <source>
        <dbReference type="ARBA" id="ARBA00023157"/>
    </source>
</evidence>
<feature type="region of interest" description="Disordered" evidence="14">
    <location>
        <begin position="475"/>
        <end position="497"/>
    </location>
</feature>
<evidence type="ECO:0000256" key="14">
    <source>
        <dbReference type="SAM" id="MobiDB-lite"/>
    </source>
</evidence>
<dbReference type="GO" id="GO:0005886">
    <property type="term" value="C:plasma membrane"/>
    <property type="evidence" value="ECO:0000318"/>
    <property type="project" value="GO_Central"/>
</dbReference>
<gene>
    <name evidence="16" type="primary">WBGene00205103</name>
</gene>
<evidence type="ECO:0000313" key="16">
    <source>
        <dbReference type="EnsemblMetazoa" id="PPA32242.1"/>
    </source>
</evidence>
<keyword evidence="5 13" id="KW-0297">G-protein coupled receptor</keyword>
<keyword evidence="4 15" id="KW-1133">Transmembrane helix</keyword>
<feature type="transmembrane region" description="Helical" evidence="15">
    <location>
        <begin position="103"/>
        <end position="123"/>
    </location>
</feature>
<evidence type="ECO:0000256" key="6">
    <source>
        <dbReference type="ARBA" id="ARBA00023136"/>
    </source>
</evidence>
<keyword evidence="3 13" id="KW-0812">Transmembrane</keyword>
<evidence type="ECO:0000256" key="11">
    <source>
        <dbReference type="ARBA" id="ARBA00023224"/>
    </source>
</evidence>
<evidence type="ECO:0000256" key="9">
    <source>
        <dbReference type="ARBA" id="ARBA00023170"/>
    </source>
</evidence>
<evidence type="ECO:0000256" key="1">
    <source>
        <dbReference type="ARBA" id="ARBA00004651"/>
    </source>
</evidence>
<keyword evidence="17" id="KW-1185">Reference proteome</keyword>
<dbReference type="Proteomes" id="UP000005239">
    <property type="component" value="Unassembled WGS sequence"/>
</dbReference>
<keyword evidence="6 15" id="KW-0472">Membrane</keyword>
<feature type="transmembrane region" description="Helical" evidence="15">
    <location>
        <begin position="377"/>
        <end position="396"/>
    </location>
</feature>
<evidence type="ECO:0000256" key="5">
    <source>
        <dbReference type="ARBA" id="ARBA00023040"/>
    </source>
</evidence>
<keyword evidence="7" id="KW-0564">Palmitate</keyword>
<dbReference type="EnsemblMetazoa" id="PPA32242.1">
    <property type="protein sequence ID" value="PPA32242.1"/>
    <property type="gene ID" value="WBGene00205103"/>
</dbReference>
<dbReference type="OrthoDB" id="10037617at2759"/>
<dbReference type="InterPro" id="IPR017452">
    <property type="entry name" value="GPCR_Rhodpsn_7TM"/>
</dbReference>
<dbReference type="InterPro" id="IPR000276">
    <property type="entry name" value="GPCR_Rhodpsn"/>
</dbReference>
<evidence type="ECO:0000256" key="7">
    <source>
        <dbReference type="ARBA" id="ARBA00023139"/>
    </source>
</evidence>
<feature type="transmembrane region" description="Helical" evidence="15">
    <location>
        <begin position="143"/>
        <end position="161"/>
    </location>
</feature>
<proteinExistence type="inferred from homology"/>
<feature type="transmembrane region" description="Helical" evidence="15">
    <location>
        <begin position="65"/>
        <end position="91"/>
    </location>
</feature>
<dbReference type="PROSITE" id="PS50262">
    <property type="entry name" value="G_PROTEIN_RECEP_F1_2"/>
    <property type="match status" value="1"/>
</dbReference>